<dbReference type="EMBL" id="QFNF01000013">
    <property type="protein sequence ID" value="PZO78233.1"/>
    <property type="molecule type" value="Genomic_DNA"/>
</dbReference>
<dbReference type="Pfam" id="PF00480">
    <property type="entry name" value="ROK"/>
    <property type="match status" value="1"/>
</dbReference>
<evidence type="ECO:0000256" key="1">
    <source>
        <dbReference type="ARBA" id="ARBA00012122"/>
    </source>
</evidence>
<comment type="catalytic activity">
    <reaction evidence="9">
        <text>N-acetyl-D-glucosamine + ATP = N-acetyl-D-glucosamine 6-phosphate + ADP + H(+)</text>
        <dbReference type="Rhea" id="RHEA:17417"/>
        <dbReference type="ChEBI" id="CHEBI:15378"/>
        <dbReference type="ChEBI" id="CHEBI:30616"/>
        <dbReference type="ChEBI" id="CHEBI:57513"/>
        <dbReference type="ChEBI" id="CHEBI:456216"/>
        <dbReference type="ChEBI" id="CHEBI:506227"/>
        <dbReference type="EC" id="2.7.1.59"/>
    </reaction>
</comment>
<keyword evidence="6" id="KW-0862">Zinc</keyword>
<dbReference type="EC" id="2.7.1.59" evidence="1"/>
<evidence type="ECO:0000256" key="7">
    <source>
        <dbReference type="ARBA" id="ARBA00022840"/>
    </source>
</evidence>
<evidence type="ECO:0000256" key="6">
    <source>
        <dbReference type="ARBA" id="ARBA00022833"/>
    </source>
</evidence>
<evidence type="ECO:0000313" key="11">
    <source>
        <dbReference type="Proteomes" id="UP000248614"/>
    </source>
</evidence>
<gene>
    <name evidence="10" type="ORF">DI632_07085</name>
</gene>
<evidence type="ECO:0000256" key="2">
    <source>
        <dbReference type="ARBA" id="ARBA00022679"/>
    </source>
</evidence>
<sequence length="295" mass="29603">MRLCADVGGSFIDIAAFGSDAQIRWRRKTPTPVGDWASFVAVLADAVQAVPTTMLSIATAGLVDPVDGIVTSANIPCIDGRPLARHLRDTLMLPVRVVNDADAFVLAEATLGAAQGHDRVFGIILGTGVGGGLVERGRIVSAAGGIGGEWGHGQAVHASPAGPSANPVFACGCGRRGCLDTIGSARGIERLHAFLHGDAADSIAITRAADAGDARARATVDYYCDLVGGPLAMLLHATSATIVPVGGGLANAGGLIAALDARVRANLLAPATTPVVVPGRLGDEAGLIGAFVAGG</sequence>
<evidence type="ECO:0000313" key="10">
    <source>
        <dbReference type="EMBL" id="PZO78233.1"/>
    </source>
</evidence>
<dbReference type="GO" id="GO:0005524">
    <property type="term" value="F:ATP binding"/>
    <property type="evidence" value="ECO:0007669"/>
    <property type="project" value="UniProtKB-KW"/>
</dbReference>
<protein>
    <recommendedName>
        <fullName evidence="1">N-acetylglucosamine kinase</fullName>
        <ecNumber evidence="1">2.7.1.59</ecNumber>
    </recommendedName>
</protein>
<keyword evidence="5 10" id="KW-0418">Kinase</keyword>
<organism evidence="10 11">
    <name type="scientific">Sphingomonas hengshuiensis</name>
    <dbReference type="NCBI Taxonomy" id="1609977"/>
    <lineage>
        <taxon>Bacteria</taxon>
        <taxon>Pseudomonadati</taxon>
        <taxon>Pseudomonadota</taxon>
        <taxon>Alphaproteobacteria</taxon>
        <taxon>Sphingomonadales</taxon>
        <taxon>Sphingomonadaceae</taxon>
        <taxon>Sphingomonas</taxon>
    </lineage>
</organism>
<evidence type="ECO:0000256" key="5">
    <source>
        <dbReference type="ARBA" id="ARBA00022777"/>
    </source>
</evidence>
<dbReference type="InterPro" id="IPR043129">
    <property type="entry name" value="ATPase_NBD"/>
</dbReference>
<proteinExistence type="predicted"/>
<evidence type="ECO:0000256" key="4">
    <source>
        <dbReference type="ARBA" id="ARBA00022741"/>
    </source>
</evidence>
<dbReference type="PANTHER" id="PTHR18964:SF162">
    <property type="entry name" value="N-ACETYL-D-GLUCOSAMINE KINASE"/>
    <property type="match status" value="1"/>
</dbReference>
<dbReference type="GO" id="GO:0046872">
    <property type="term" value="F:metal ion binding"/>
    <property type="evidence" value="ECO:0007669"/>
    <property type="project" value="UniProtKB-KW"/>
</dbReference>
<dbReference type="AlphaFoldDB" id="A0A2W4Z7D0"/>
<name>A0A2W4Z7D0_9SPHN</name>
<dbReference type="PANTHER" id="PTHR18964">
    <property type="entry name" value="ROK (REPRESSOR, ORF, KINASE) FAMILY"/>
    <property type="match status" value="1"/>
</dbReference>
<reference evidence="10 11" key="1">
    <citation type="submission" date="2017-08" db="EMBL/GenBank/DDBJ databases">
        <title>Infants hospitalized years apart are colonized by the same room-sourced microbial strains.</title>
        <authorList>
            <person name="Brooks B."/>
            <person name="Olm M.R."/>
            <person name="Firek B.A."/>
            <person name="Baker R."/>
            <person name="Thomas B.C."/>
            <person name="Morowitz M.J."/>
            <person name="Banfield J.F."/>
        </authorList>
    </citation>
    <scope>NUCLEOTIDE SEQUENCE [LARGE SCALE GENOMIC DNA]</scope>
    <source>
        <strain evidence="10">S2_018_000_R3_110</strain>
    </source>
</reference>
<keyword evidence="4" id="KW-0547">Nucleotide-binding</keyword>
<keyword evidence="2" id="KW-0808">Transferase</keyword>
<dbReference type="SUPFAM" id="SSF53067">
    <property type="entry name" value="Actin-like ATPase domain"/>
    <property type="match status" value="1"/>
</dbReference>
<comment type="caution">
    <text evidence="10">The sequence shown here is derived from an EMBL/GenBank/DDBJ whole genome shotgun (WGS) entry which is preliminary data.</text>
</comment>
<dbReference type="Proteomes" id="UP000248614">
    <property type="component" value="Unassembled WGS sequence"/>
</dbReference>
<dbReference type="GO" id="GO:0045127">
    <property type="term" value="F:N-acetylglucosamine kinase activity"/>
    <property type="evidence" value="ECO:0007669"/>
    <property type="project" value="UniProtKB-EC"/>
</dbReference>
<keyword evidence="7" id="KW-0067">ATP-binding</keyword>
<dbReference type="Gene3D" id="3.30.420.40">
    <property type="match status" value="2"/>
</dbReference>
<evidence type="ECO:0000256" key="9">
    <source>
        <dbReference type="ARBA" id="ARBA00049065"/>
    </source>
</evidence>
<accession>A0A2W4Z7D0</accession>
<dbReference type="InterPro" id="IPR000600">
    <property type="entry name" value="ROK"/>
</dbReference>
<evidence type="ECO:0000256" key="3">
    <source>
        <dbReference type="ARBA" id="ARBA00022723"/>
    </source>
</evidence>
<keyword evidence="3" id="KW-0479">Metal-binding</keyword>
<keyword evidence="8" id="KW-0119">Carbohydrate metabolism</keyword>
<evidence type="ECO:0000256" key="8">
    <source>
        <dbReference type="ARBA" id="ARBA00023277"/>
    </source>
</evidence>